<dbReference type="GO" id="GO:0046872">
    <property type="term" value="F:metal ion binding"/>
    <property type="evidence" value="ECO:0007669"/>
    <property type="project" value="InterPro"/>
</dbReference>
<protein>
    <recommendedName>
        <fullName evidence="4">ATP-grasp domain-containing protein</fullName>
    </recommendedName>
</protein>
<keyword evidence="3" id="KW-0067">ATP-binding</keyword>
<dbReference type="PROSITE" id="PS50975">
    <property type="entry name" value="ATP_GRASP"/>
    <property type="match status" value="1"/>
</dbReference>
<dbReference type="Gene3D" id="3.30.470.20">
    <property type="entry name" value="ATP-grasp fold, B domain"/>
    <property type="match status" value="1"/>
</dbReference>
<accession>A0A0G1UDS6</accession>
<organism evidence="5 6">
    <name type="scientific">Candidatus Amesbacteria bacterium GW2011_GWC1_48_10</name>
    <dbReference type="NCBI Taxonomy" id="1618365"/>
    <lineage>
        <taxon>Bacteria</taxon>
        <taxon>Candidatus Amesiibacteriota</taxon>
    </lineage>
</organism>
<comment type="similarity">
    <text evidence="1">Belongs to the D-alanine--D-alanine ligase family.</text>
</comment>
<name>A0A0G1UDS6_9BACT</name>
<dbReference type="AlphaFoldDB" id="A0A0G1UDS6"/>
<evidence type="ECO:0000256" key="3">
    <source>
        <dbReference type="PROSITE-ProRule" id="PRU00409"/>
    </source>
</evidence>
<evidence type="ECO:0000313" key="6">
    <source>
        <dbReference type="Proteomes" id="UP000034877"/>
    </source>
</evidence>
<evidence type="ECO:0000259" key="4">
    <source>
        <dbReference type="PROSITE" id="PS50975"/>
    </source>
</evidence>
<keyword evidence="3" id="KW-0547">Nucleotide-binding</keyword>
<dbReference type="Proteomes" id="UP000034877">
    <property type="component" value="Unassembled WGS sequence"/>
</dbReference>
<gene>
    <name evidence="5" type="ORF">UY22_C0036G0001</name>
</gene>
<dbReference type="InterPro" id="IPR013815">
    <property type="entry name" value="ATP_grasp_subdomain_1"/>
</dbReference>
<dbReference type="PANTHER" id="PTHR23132:SF23">
    <property type="entry name" value="D-ALANINE--D-ALANINE LIGASE B"/>
    <property type="match status" value="1"/>
</dbReference>
<evidence type="ECO:0000256" key="1">
    <source>
        <dbReference type="ARBA" id="ARBA00010871"/>
    </source>
</evidence>
<comment type="caution">
    <text evidence="5">The sequence shown here is derived from an EMBL/GenBank/DDBJ whole genome shotgun (WGS) entry which is preliminary data.</text>
</comment>
<feature type="domain" description="ATP-grasp" evidence="4">
    <location>
        <begin position="116"/>
        <end position="328"/>
    </location>
</feature>
<dbReference type="PANTHER" id="PTHR23132">
    <property type="entry name" value="D-ALANINE--D-ALANINE LIGASE"/>
    <property type="match status" value="1"/>
</dbReference>
<dbReference type="Pfam" id="PF07478">
    <property type="entry name" value="Dala_Dala_lig_C"/>
    <property type="match status" value="1"/>
</dbReference>
<dbReference type="Gene3D" id="3.30.1490.20">
    <property type="entry name" value="ATP-grasp fold, A domain"/>
    <property type="match status" value="1"/>
</dbReference>
<dbReference type="EMBL" id="LCPE01000036">
    <property type="protein sequence ID" value="KKU92281.1"/>
    <property type="molecule type" value="Genomic_DNA"/>
</dbReference>
<evidence type="ECO:0000256" key="2">
    <source>
        <dbReference type="ARBA" id="ARBA00022598"/>
    </source>
</evidence>
<dbReference type="InterPro" id="IPR011761">
    <property type="entry name" value="ATP-grasp"/>
</dbReference>
<dbReference type="SUPFAM" id="SSF56059">
    <property type="entry name" value="Glutathione synthetase ATP-binding domain-like"/>
    <property type="match status" value="1"/>
</dbReference>
<reference evidence="5 6" key="1">
    <citation type="journal article" date="2015" name="Nature">
        <title>rRNA introns, odd ribosomes, and small enigmatic genomes across a large radiation of phyla.</title>
        <authorList>
            <person name="Brown C.T."/>
            <person name="Hug L.A."/>
            <person name="Thomas B.C."/>
            <person name="Sharon I."/>
            <person name="Castelle C.J."/>
            <person name="Singh A."/>
            <person name="Wilkins M.J."/>
            <person name="Williams K.H."/>
            <person name="Banfield J.F."/>
        </authorList>
    </citation>
    <scope>NUCLEOTIDE SEQUENCE [LARGE SCALE GENOMIC DNA]</scope>
</reference>
<dbReference type="GO" id="GO:0005524">
    <property type="term" value="F:ATP binding"/>
    <property type="evidence" value="ECO:0007669"/>
    <property type="project" value="UniProtKB-UniRule"/>
</dbReference>
<feature type="non-terminal residue" evidence="5">
    <location>
        <position position="333"/>
    </location>
</feature>
<proteinExistence type="inferred from homology"/>
<dbReference type="InterPro" id="IPR011095">
    <property type="entry name" value="Dala_Dala_lig_C"/>
</dbReference>
<evidence type="ECO:0000313" key="5">
    <source>
        <dbReference type="EMBL" id="KKU92281.1"/>
    </source>
</evidence>
<keyword evidence="2" id="KW-0436">Ligase</keyword>
<sequence length="333" mass="37328">MKKIKISMITVLYNKPEIEGSIVNAIADYDTYESAVGVAEGLTRAGYEVEMFGIDKNNIADIRKIRSDGIFNLIEWTGSDMIYALEAFNLVQRLDIPYTGSDAKGLLWSVDKIRMKKRFGELDIPSPKHQIFITGEEKKDKSLRFPLIIKPVYEHCGIGISQESVVSDVKKIKGKIKEGVAKFSQPMIAEEYIDGTELHVTIIETKGRPWILPPAEVCFSNINGALPIMTYDMKWDDKSPEYTLADVMKVPALPDSVMRELQLVARKCYIKMGARDYSRLDVRLHGNKPYVLEINNNPGIDFDPDSGITVSARKAGLDWPGLLTNIVSEAHVA</sequence>
<dbReference type="GO" id="GO:0008716">
    <property type="term" value="F:D-alanine-D-alanine ligase activity"/>
    <property type="evidence" value="ECO:0007669"/>
    <property type="project" value="InterPro"/>
</dbReference>